<keyword evidence="2" id="KW-1185">Reference proteome</keyword>
<evidence type="ECO:0000313" key="1">
    <source>
        <dbReference type="EMBL" id="SHO57521.1"/>
    </source>
</evidence>
<dbReference type="STRING" id="1117707.VQ7734_03291"/>
<proteinExistence type="predicted"/>
<organism evidence="1 2">
    <name type="scientific">Vibrio quintilis</name>
    <dbReference type="NCBI Taxonomy" id="1117707"/>
    <lineage>
        <taxon>Bacteria</taxon>
        <taxon>Pseudomonadati</taxon>
        <taxon>Pseudomonadota</taxon>
        <taxon>Gammaproteobacteria</taxon>
        <taxon>Vibrionales</taxon>
        <taxon>Vibrionaceae</taxon>
        <taxon>Vibrio</taxon>
    </lineage>
</organism>
<name>A0A1M7YY01_9VIBR</name>
<dbReference type="AlphaFoldDB" id="A0A1M7YY01"/>
<protein>
    <submittedName>
        <fullName evidence="1">Uncharacterized protein</fullName>
    </submittedName>
</protein>
<dbReference type="EMBL" id="FRFG01000042">
    <property type="protein sequence ID" value="SHO57521.1"/>
    <property type="molecule type" value="Genomic_DNA"/>
</dbReference>
<evidence type="ECO:0000313" key="2">
    <source>
        <dbReference type="Proteomes" id="UP000184600"/>
    </source>
</evidence>
<sequence>MMIKMALHWDITLQFSLKKRQFLWSTRSKSAKPSTLPECFSVHLRKDTGLPTDKDDQADYRKYL</sequence>
<gene>
    <name evidence="1" type="ORF">VQ7734_03291</name>
</gene>
<dbReference type="Proteomes" id="UP000184600">
    <property type="component" value="Unassembled WGS sequence"/>
</dbReference>
<dbReference type="RefSeq" id="WP_073584551.1">
    <property type="nucleotide sequence ID" value="NZ_AP024897.1"/>
</dbReference>
<reference evidence="2" key="1">
    <citation type="submission" date="2016-12" db="EMBL/GenBank/DDBJ databases">
        <authorList>
            <person name="Rodrigo-Torres L."/>
            <person name="Arahal R.D."/>
            <person name="Lucena T."/>
        </authorList>
    </citation>
    <scope>NUCLEOTIDE SEQUENCE [LARGE SCALE GENOMIC DNA]</scope>
</reference>
<dbReference type="OrthoDB" id="9857329at2"/>
<accession>A0A1M7YY01</accession>